<dbReference type="SUPFAM" id="SSF52540">
    <property type="entry name" value="P-loop containing nucleoside triphosphate hydrolases"/>
    <property type="match status" value="1"/>
</dbReference>
<evidence type="ECO:0000259" key="1">
    <source>
        <dbReference type="Pfam" id="PF13173"/>
    </source>
</evidence>
<evidence type="ECO:0008006" key="5">
    <source>
        <dbReference type="Google" id="ProtNLM"/>
    </source>
</evidence>
<dbReference type="Pfam" id="PF13173">
    <property type="entry name" value="AAA_14"/>
    <property type="match status" value="1"/>
</dbReference>
<feature type="domain" description="AAA" evidence="1">
    <location>
        <begin position="21"/>
        <end position="139"/>
    </location>
</feature>
<dbReference type="AlphaFoldDB" id="A0AAN2BJV6"/>
<dbReference type="Proteomes" id="UP001320119">
    <property type="component" value="Chromosome"/>
</dbReference>
<name>A0AAN2BJV6_9GAMM</name>
<dbReference type="RefSeq" id="WP_236986811.1">
    <property type="nucleotide sequence ID" value="NZ_AP023086.1"/>
</dbReference>
<sequence>MAEFLFPRFMEGTLREALLDTPAVLIHGSRQCGKTTLAQSVGNSLGYHYITFDDVNQLNAAKLDPIGFVQSLPDKVILDEVQRTPELFTAIKASIDADRQPGRFMLTGSANVMLLPKLADSLAERIEIIPLRPLAGAEVNAGGPSHEKPSFLMQLFCGSLGQSVNQGSYARLGESLAEIVCQGGYPAAIARTSAKRRTSWYRDYITTIIQRDIQDIASIRNLDILPRLLELAATQTARLFNAADLASPFSISRPTIREYLTLLEQIFLLEQLQPWHSNRLSRLIKTPKMHLTDTGLICSLMGVNAQSLWQDKALLGQVLETYIYQELRKHADWHDEELKFYHFRNKDKVEVDIIIEQGQQLVGVEIKAAATVLPSDFKGLKKLQAACGDRFVAGVLFYDGDNILPFGHQLFAVPISVFTSGKLAGSV</sequence>
<evidence type="ECO:0000313" key="4">
    <source>
        <dbReference type="Proteomes" id="UP001320119"/>
    </source>
</evidence>
<proteinExistence type="predicted"/>
<keyword evidence="4" id="KW-1185">Reference proteome</keyword>
<dbReference type="PANTHER" id="PTHR43566:SF2">
    <property type="entry name" value="DUF4143 DOMAIN-CONTAINING PROTEIN"/>
    <property type="match status" value="1"/>
</dbReference>
<dbReference type="InterPro" id="IPR041682">
    <property type="entry name" value="AAA_14"/>
</dbReference>
<dbReference type="EMBL" id="AP023086">
    <property type="protein sequence ID" value="BCD97339.1"/>
    <property type="molecule type" value="Genomic_DNA"/>
</dbReference>
<dbReference type="KEGG" id="marq:MARGE09_P1540"/>
<feature type="domain" description="DUF4143" evidence="2">
    <location>
        <begin position="210"/>
        <end position="368"/>
    </location>
</feature>
<reference evidence="3 4" key="1">
    <citation type="journal article" date="2022" name="IScience">
        <title>An ultrasensitive nanofiber-based assay for enzymatic hydrolysis and deep-sea microbial degradation of cellulose.</title>
        <authorList>
            <person name="Tsudome M."/>
            <person name="Tachioka M."/>
            <person name="Miyazaki M."/>
            <person name="Uchimura K."/>
            <person name="Tsuda M."/>
            <person name="Takaki Y."/>
            <person name="Deguchi S."/>
        </authorList>
    </citation>
    <scope>NUCLEOTIDE SEQUENCE [LARGE SCALE GENOMIC DNA]</scope>
    <source>
        <strain evidence="3 4">GE09</strain>
    </source>
</reference>
<organism evidence="3 4">
    <name type="scientific">Marinagarivorans cellulosilyticus</name>
    <dbReference type="NCBI Taxonomy" id="2721545"/>
    <lineage>
        <taxon>Bacteria</taxon>
        <taxon>Pseudomonadati</taxon>
        <taxon>Pseudomonadota</taxon>
        <taxon>Gammaproteobacteria</taxon>
        <taxon>Cellvibrionales</taxon>
        <taxon>Cellvibrionaceae</taxon>
        <taxon>Marinagarivorans</taxon>
    </lineage>
</organism>
<dbReference type="Pfam" id="PF13635">
    <property type="entry name" value="DUF4143"/>
    <property type="match status" value="1"/>
</dbReference>
<gene>
    <name evidence="3" type="ORF">MARGE09_P1540</name>
</gene>
<evidence type="ECO:0000259" key="2">
    <source>
        <dbReference type="Pfam" id="PF13635"/>
    </source>
</evidence>
<dbReference type="InterPro" id="IPR025420">
    <property type="entry name" value="DUF4143"/>
</dbReference>
<accession>A0AAN2BJV6</accession>
<evidence type="ECO:0000313" key="3">
    <source>
        <dbReference type="EMBL" id="BCD97339.1"/>
    </source>
</evidence>
<dbReference type="Gene3D" id="3.40.50.300">
    <property type="entry name" value="P-loop containing nucleotide triphosphate hydrolases"/>
    <property type="match status" value="1"/>
</dbReference>
<dbReference type="PANTHER" id="PTHR43566">
    <property type="entry name" value="CONSERVED PROTEIN"/>
    <property type="match status" value="1"/>
</dbReference>
<protein>
    <recommendedName>
        <fullName evidence="5">AAA family ATPase</fullName>
    </recommendedName>
</protein>
<dbReference type="InterPro" id="IPR027417">
    <property type="entry name" value="P-loop_NTPase"/>
</dbReference>